<feature type="transmembrane region" description="Helical" evidence="9">
    <location>
        <begin position="264"/>
        <end position="288"/>
    </location>
</feature>
<feature type="transmembrane region" description="Helical" evidence="9">
    <location>
        <begin position="117"/>
        <end position="134"/>
    </location>
</feature>
<keyword evidence="9" id="KW-1133">Transmembrane helix</keyword>
<dbReference type="InterPro" id="IPR036890">
    <property type="entry name" value="HATPase_C_sf"/>
</dbReference>
<evidence type="ECO:0000259" key="11">
    <source>
        <dbReference type="Pfam" id="PF07730"/>
    </source>
</evidence>
<comment type="catalytic activity">
    <reaction evidence="1">
        <text>ATP + protein L-histidine = ADP + protein N-phospho-L-histidine.</text>
        <dbReference type="EC" id="2.7.13.3"/>
    </reaction>
</comment>
<proteinExistence type="predicted"/>
<dbReference type="EMBL" id="JACSPO010000012">
    <property type="protein sequence ID" value="MBD8063534.1"/>
    <property type="molecule type" value="Genomic_DNA"/>
</dbReference>
<dbReference type="RefSeq" id="WP_251840630.1">
    <property type="nucleotide sequence ID" value="NZ_JACSPO010000012.1"/>
</dbReference>
<protein>
    <recommendedName>
        <fullName evidence="2">histidine kinase</fullName>
        <ecNumber evidence="2">2.7.13.3</ecNumber>
    </recommendedName>
</protein>
<evidence type="ECO:0000256" key="5">
    <source>
        <dbReference type="ARBA" id="ARBA00022741"/>
    </source>
</evidence>
<dbReference type="InterPro" id="IPR050482">
    <property type="entry name" value="Sensor_HK_TwoCompSys"/>
</dbReference>
<evidence type="ECO:0000313" key="13">
    <source>
        <dbReference type="Proteomes" id="UP000661894"/>
    </source>
</evidence>
<keyword evidence="4" id="KW-0808">Transferase</keyword>
<dbReference type="InterPro" id="IPR003594">
    <property type="entry name" value="HATPase_dom"/>
</dbReference>
<organism evidence="12 13">
    <name type="scientific">Oceanitalea stevensii</name>
    <dbReference type="NCBI Taxonomy" id="2763072"/>
    <lineage>
        <taxon>Bacteria</taxon>
        <taxon>Bacillati</taxon>
        <taxon>Actinomycetota</taxon>
        <taxon>Actinomycetes</taxon>
        <taxon>Micrococcales</taxon>
        <taxon>Bogoriellaceae</taxon>
        <taxon>Georgenia</taxon>
    </lineage>
</organism>
<feature type="domain" description="Signal transduction histidine kinase subgroup 3 dimerisation and phosphoacceptor" evidence="11">
    <location>
        <begin position="451"/>
        <end position="517"/>
    </location>
</feature>
<keyword evidence="8" id="KW-0902">Two-component regulatory system</keyword>
<accession>A0ABR8Z5K5</accession>
<evidence type="ECO:0000256" key="4">
    <source>
        <dbReference type="ARBA" id="ARBA00022679"/>
    </source>
</evidence>
<evidence type="ECO:0000256" key="3">
    <source>
        <dbReference type="ARBA" id="ARBA00022553"/>
    </source>
</evidence>
<dbReference type="Pfam" id="PF02518">
    <property type="entry name" value="HATPase_c"/>
    <property type="match status" value="1"/>
</dbReference>
<dbReference type="Gene3D" id="3.30.565.10">
    <property type="entry name" value="Histidine kinase-like ATPase, C-terminal domain"/>
    <property type="match status" value="1"/>
</dbReference>
<feature type="transmembrane region" description="Helical" evidence="9">
    <location>
        <begin position="167"/>
        <end position="186"/>
    </location>
</feature>
<dbReference type="PANTHER" id="PTHR24421">
    <property type="entry name" value="NITRATE/NITRITE SENSOR PROTEIN NARX-RELATED"/>
    <property type="match status" value="1"/>
</dbReference>
<keyword evidence="6 12" id="KW-0418">Kinase</keyword>
<feature type="transmembrane region" description="Helical" evidence="9">
    <location>
        <begin position="21"/>
        <end position="43"/>
    </location>
</feature>
<evidence type="ECO:0000256" key="8">
    <source>
        <dbReference type="ARBA" id="ARBA00023012"/>
    </source>
</evidence>
<evidence type="ECO:0000256" key="9">
    <source>
        <dbReference type="SAM" id="Phobius"/>
    </source>
</evidence>
<dbReference type="GO" id="GO:0016301">
    <property type="term" value="F:kinase activity"/>
    <property type="evidence" value="ECO:0007669"/>
    <property type="project" value="UniProtKB-KW"/>
</dbReference>
<keyword evidence="7" id="KW-0067">ATP-binding</keyword>
<feature type="transmembrane region" description="Helical" evidence="9">
    <location>
        <begin position="198"/>
        <end position="220"/>
    </location>
</feature>
<keyword evidence="9" id="KW-0812">Transmembrane</keyword>
<dbReference type="Gene3D" id="1.20.5.1930">
    <property type="match status" value="1"/>
</dbReference>
<evidence type="ECO:0000256" key="1">
    <source>
        <dbReference type="ARBA" id="ARBA00000085"/>
    </source>
</evidence>
<reference evidence="12 13" key="1">
    <citation type="submission" date="2020-08" db="EMBL/GenBank/DDBJ databases">
        <title>A Genomic Blueprint of the Chicken Gut Microbiome.</title>
        <authorList>
            <person name="Gilroy R."/>
            <person name="Ravi A."/>
            <person name="Getino M."/>
            <person name="Pursley I."/>
            <person name="Horton D.L."/>
            <person name="Alikhan N.-F."/>
            <person name="Baker D."/>
            <person name="Gharbi K."/>
            <person name="Hall N."/>
            <person name="Watson M."/>
            <person name="Adriaenssens E.M."/>
            <person name="Foster-Nyarko E."/>
            <person name="Jarju S."/>
            <person name="Secka A."/>
            <person name="Antonio M."/>
            <person name="Oren A."/>
            <person name="Chaudhuri R."/>
            <person name="La Ragione R.M."/>
            <person name="Hildebrand F."/>
            <person name="Pallen M.J."/>
        </authorList>
    </citation>
    <scope>NUCLEOTIDE SEQUENCE [LARGE SCALE GENOMIC DNA]</scope>
    <source>
        <strain evidence="12 13">Sa1BUA1</strain>
    </source>
</reference>
<sequence>MPRTVAVRPDLGRLSSEVPGVVLGGAAALLAVAGAAMFAAARPVLGEDALFLVVDAAVALVYGLTSALVLSRRRHVVGYLLGLAALGGGVAAAAGGWRVLATARGLDPEPFASAVSWAWVPGTLSLFLVVPWLVRERPADAPWWGPGIGAVIAVGTTVLSVSLLVTAFYASLGAAVVWGLVTAAAVELRRRRGPASDAVGLGWLALGTLVLAVSFVPLLLPLGRVPMWVTPALHLASQALFPAAVLTVVLRQRLWGIELAVSRTVLAGALTVGLSATYLVASVLLSGVVPGEGWAQTLAAAAVVVAVQPSRLWLEPRVHRLVYGAAGDPSRVAARMGGELGRADDRLLDSLVDSVRTALRLESVAARGADGTVLATAGTATAEPTGLPLVAAGGPVGTLLVTARPGEVLDVRTRRALDELSAVVAAGLLLRRTADELARTRERLTRARLQERQVIRRELHDGLGPSLAGLRLGLSGVANLVEADPGAARGMLAALQEELDRRVEDVRVVARTLLPPVLEELGLEPALRELVTRHAESGFAVRLDADVPGALPAPVAAAAYGIAAEAVLNAARHSGAAGCDVVVRVDGQGLQVVCRDDGAGRGPGVPAGVGTQAMRERAEELGGSLRIAGPPGGGTVVEALLPLAPALEESR</sequence>
<comment type="caution">
    <text evidence="12">The sequence shown here is derived from an EMBL/GenBank/DDBJ whole genome shotgun (WGS) entry which is preliminary data.</text>
</comment>
<keyword evidence="5" id="KW-0547">Nucleotide-binding</keyword>
<dbReference type="Pfam" id="PF07730">
    <property type="entry name" value="HisKA_3"/>
    <property type="match status" value="1"/>
</dbReference>
<feature type="transmembrane region" description="Helical" evidence="9">
    <location>
        <begin position="232"/>
        <end position="252"/>
    </location>
</feature>
<gene>
    <name evidence="12" type="ORF">H9624_14520</name>
</gene>
<dbReference type="CDD" id="cd16917">
    <property type="entry name" value="HATPase_UhpB-NarQ-NarX-like"/>
    <property type="match status" value="1"/>
</dbReference>
<dbReference type="SUPFAM" id="SSF55874">
    <property type="entry name" value="ATPase domain of HSP90 chaperone/DNA topoisomerase II/histidine kinase"/>
    <property type="match status" value="1"/>
</dbReference>
<feature type="domain" description="Histidine kinase/HSP90-like ATPase" evidence="10">
    <location>
        <begin position="561"/>
        <end position="644"/>
    </location>
</feature>
<dbReference type="Proteomes" id="UP000661894">
    <property type="component" value="Unassembled WGS sequence"/>
</dbReference>
<keyword evidence="13" id="KW-1185">Reference proteome</keyword>
<dbReference type="PANTHER" id="PTHR24421:SF10">
    <property type="entry name" value="NITRATE_NITRITE SENSOR PROTEIN NARQ"/>
    <property type="match status" value="1"/>
</dbReference>
<keyword evidence="9" id="KW-0472">Membrane</keyword>
<name>A0ABR8Z5K5_9MICO</name>
<evidence type="ECO:0000313" key="12">
    <source>
        <dbReference type="EMBL" id="MBD8063534.1"/>
    </source>
</evidence>
<evidence type="ECO:0000259" key="10">
    <source>
        <dbReference type="Pfam" id="PF02518"/>
    </source>
</evidence>
<evidence type="ECO:0000256" key="7">
    <source>
        <dbReference type="ARBA" id="ARBA00022840"/>
    </source>
</evidence>
<evidence type="ECO:0000256" key="6">
    <source>
        <dbReference type="ARBA" id="ARBA00022777"/>
    </source>
</evidence>
<feature type="transmembrane region" description="Helical" evidence="9">
    <location>
        <begin position="77"/>
        <end position="97"/>
    </location>
</feature>
<feature type="transmembrane region" description="Helical" evidence="9">
    <location>
        <begin position="141"/>
        <end position="161"/>
    </location>
</feature>
<evidence type="ECO:0000256" key="2">
    <source>
        <dbReference type="ARBA" id="ARBA00012438"/>
    </source>
</evidence>
<keyword evidence="3" id="KW-0597">Phosphoprotein</keyword>
<dbReference type="EC" id="2.7.13.3" evidence="2"/>
<dbReference type="InterPro" id="IPR011712">
    <property type="entry name" value="Sig_transdc_His_kin_sub3_dim/P"/>
</dbReference>
<feature type="transmembrane region" description="Helical" evidence="9">
    <location>
        <begin position="49"/>
        <end position="70"/>
    </location>
</feature>